<evidence type="ECO:0000256" key="1">
    <source>
        <dbReference type="SAM" id="MobiDB-lite"/>
    </source>
</evidence>
<gene>
    <name evidence="2" type="ORF">QBC33DRAFT_549245</name>
</gene>
<evidence type="ECO:0000313" key="2">
    <source>
        <dbReference type="EMBL" id="KAK1763532.1"/>
    </source>
</evidence>
<feature type="compositionally biased region" description="Basic and acidic residues" evidence="1">
    <location>
        <begin position="23"/>
        <end position="49"/>
    </location>
</feature>
<dbReference type="GeneID" id="85312137"/>
<organism evidence="2 3">
    <name type="scientific">Phialemonium atrogriseum</name>
    <dbReference type="NCBI Taxonomy" id="1093897"/>
    <lineage>
        <taxon>Eukaryota</taxon>
        <taxon>Fungi</taxon>
        <taxon>Dikarya</taxon>
        <taxon>Ascomycota</taxon>
        <taxon>Pezizomycotina</taxon>
        <taxon>Sordariomycetes</taxon>
        <taxon>Sordariomycetidae</taxon>
        <taxon>Cephalothecales</taxon>
        <taxon>Cephalothecaceae</taxon>
        <taxon>Phialemonium</taxon>
    </lineage>
</organism>
<feature type="compositionally biased region" description="Gly residues" evidence="1">
    <location>
        <begin position="69"/>
        <end position="78"/>
    </location>
</feature>
<accession>A0AAJ0BT38</accession>
<protein>
    <submittedName>
        <fullName evidence="2">Uncharacterized protein</fullName>
    </submittedName>
</protein>
<dbReference type="Proteomes" id="UP001244011">
    <property type="component" value="Unassembled WGS sequence"/>
</dbReference>
<reference evidence="2" key="1">
    <citation type="submission" date="2023-06" db="EMBL/GenBank/DDBJ databases">
        <title>Genome-scale phylogeny and comparative genomics of the fungal order Sordariales.</title>
        <authorList>
            <consortium name="Lawrence Berkeley National Laboratory"/>
            <person name="Hensen N."/>
            <person name="Bonometti L."/>
            <person name="Westerberg I."/>
            <person name="Brannstrom I.O."/>
            <person name="Guillou S."/>
            <person name="Cros-Aarteil S."/>
            <person name="Calhoun S."/>
            <person name="Haridas S."/>
            <person name="Kuo A."/>
            <person name="Mondo S."/>
            <person name="Pangilinan J."/>
            <person name="Riley R."/>
            <person name="Labutti K."/>
            <person name="Andreopoulos B."/>
            <person name="Lipzen A."/>
            <person name="Chen C."/>
            <person name="Yanf M."/>
            <person name="Daum C."/>
            <person name="Ng V."/>
            <person name="Clum A."/>
            <person name="Steindorff A."/>
            <person name="Ohm R."/>
            <person name="Martin F."/>
            <person name="Silar P."/>
            <person name="Natvig D."/>
            <person name="Lalanne C."/>
            <person name="Gautier V."/>
            <person name="Ament-Velasquez S.L."/>
            <person name="Kruys A."/>
            <person name="Hutchinson M.I."/>
            <person name="Powell A.J."/>
            <person name="Barry K."/>
            <person name="Miller A.N."/>
            <person name="Grigoriev I.V."/>
            <person name="Debuchy R."/>
            <person name="Gladieux P."/>
            <person name="Thoren M.H."/>
            <person name="Johannesson H."/>
        </authorList>
    </citation>
    <scope>NUCLEOTIDE SEQUENCE</scope>
    <source>
        <strain evidence="2">8032-3</strain>
    </source>
</reference>
<evidence type="ECO:0000313" key="3">
    <source>
        <dbReference type="Proteomes" id="UP001244011"/>
    </source>
</evidence>
<name>A0AAJ0BT38_9PEZI</name>
<sequence>MPREGTGHSDNAVETGHNIIHGAGEEKLSSHVNRADKAAPLPEHEKGAGLKDVGASGGQSQGLASGPERGQGGRGKQH</sequence>
<dbReference type="EMBL" id="MU839026">
    <property type="protein sequence ID" value="KAK1763532.1"/>
    <property type="molecule type" value="Genomic_DNA"/>
</dbReference>
<dbReference type="AlphaFoldDB" id="A0AAJ0BT38"/>
<proteinExistence type="predicted"/>
<keyword evidence="3" id="KW-1185">Reference proteome</keyword>
<comment type="caution">
    <text evidence="2">The sequence shown here is derived from an EMBL/GenBank/DDBJ whole genome shotgun (WGS) entry which is preliminary data.</text>
</comment>
<feature type="region of interest" description="Disordered" evidence="1">
    <location>
        <begin position="1"/>
        <end position="78"/>
    </location>
</feature>
<dbReference type="RefSeq" id="XP_060279745.1">
    <property type="nucleotide sequence ID" value="XM_060428950.1"/>
</dbReference>